<dbReference type="Proteomes" id="UP000785679">
    <property type="component" value="Unassembled WGS sequence"/>
</dbReference>
<evidence type="ECO:0000313" key="1">
    <source>
        <dbReference type="EMBL" id="TNV76927.1"/>
    </source>
</evidence>
<protein>
    <submittedName>
        <fullName evidence="1">Uncharacterized protein</fullName>
    </submittedName>
</protein>
<dbReference type="EMBL" id="RRYP01012719">
    <property type="protein sequence ID" value="TNV76927.1"/>
    <property type="molecule type" value="Genomic_DNA"/>
</dbReference>
<evidence type="ECO:0000313" key="2">
    <source>
        <dbReference type="Proteomes" id="UP000785679"/>
    </source>
</evidence>
<organism evidence="1 2">
    <name type="scientific">Halteria grandinella</name>
    <dbReference type="NCBI Taxonomy" id="5974"/>
    <lineage>
        <taxon>Eukaryota</taxon>
        <taxon>Sar</taxon>
        <taxon>Alveolata</taxon>
        <taxon>Ciliophora</taxon>
        <taxon>Intramacronucleata</taxon>
        <taxon>Spirotrichea</taxon>
        <taxon>Stichotrichia</taxon>
        <taxon>Sporadotrichida</taxon>
        <taxon>Halteriidae</taxon>
        <taxon>Halteria</taxon>
    </lineage>
</organism>
<name>A0A8J8NK11_HALGN</name>
<gene>
    <name evidence="1" type="ORF">FGO68_gene2247</name>
</gene>
<comment type="caution">
    <text evidence="1">The sequence shown here is derived from an EMBL/GenBank/DDBJ whole genome shotgun (WGS) entry which is preliminary data.</text>
</comment>
<proteinExistence type="predicted"/>
<accession>A0A8J8NK11</accession>
<sequence length="152" mass="17439">MHLKCTLQAIPPHTLVLLDEEANVTVQCQQQSKIIENEYALFCAKIHNQVIFIKSFSLFNSVIEECLVDSESLQSAFCGTPKQVHTQYSIQIFLMDRLWAQSHNLPQARHREYLGPTRMRHSTLLTSTNLQAPSQYASIRSQQRGAQYQLYG</sequence>
<keyword evidence="2" id="KW-1185">Reference proteome</keyword>
<reference evidence="1" key="1">
    <citation type="submission" date="2019-06" db="EMBL/GenBank/DDBJ databases">
        <authorList>
            <person name="Zheng W."/>
        </authorList>
    </citation>
    <scope>NUCLEOTIDE SEQUENCE</scope>
    <source>
        <strain evidence="1">QDHG01</strain>
    </source>
</reference>
<dbReference type="AlphaFoldDB" id="A0A8J8NK11"/>